<protein>
    <submittedName>
        <fullName evidence="2">PREDICTED: Retrovirus-related Pol poly from</fullName>
    </submittedName>
</protein>
<dbReference type="Gramene" id="VVA22118">
    <property type="protein sequence ID" value="VVA22118"/>
    <property type="gene ID" value="Prudul26B014198"/>
</dbReference>
<evidence type="ECO:0000313" key="3">
    <source>
        <dbReference type="Proteomes" id="UP000327085"/>
    </source>
</evidence>
<reference evidence="3" key="1">
    <citation type="journal article" date="2020" name="Plant J.">
        <title>Transposons played a major role in the diversification between the closely related almond and peach genomes: results from the almond genome sequence.</title>
        <authorList>
            <person name="Alioto T."/>
            <person name="Alexiou K.G."/>
            <person name="Bardil A."/>
            <person name="Barteri F."/>
            <person name="Castanera R."/>
            <person name="Cruz F."/>
            <person name="Dhingra A."/>
            <person name="Duval H."/>
            <person name="Fernandez I Marti A."/>
            <person name="Frias L."/>
            <person name="Galan B."/>
            <person name="Garcia J.L."/>
            <person name="Howad W."/>
            <person name="Gomez-Garrido J."/>
            <person name="Gut M."/>
            <person name="Julca I."/>
            <person name="Morata J."/>
            <person name="Puigdomenech P."/>
            <person name="Ribeca P."/>
            <person name="Rubio Cabetas M.J."/>
            <person name="Vlasova A."/>
            <person name="Wirthensohn M."/>
            <person name="Garcia-Mas J."/>
            <person name="Gabaldon T."/>
            <person name="Casacuberta J.M."/>
            <person name="Arus P."/>
        </authorList>
    </citation>
    <scope>NUCLEOTIDE SEQUENCE [LARGE SCALE GENOMIC DNA]</scope>
    <source>
        <strain evidence="3">cv. Texas</strain>
    </source>
</reference>
<dbReference type="AlphaFoldDB" id="A0A5E4F8N3"/>
<name>A0A5E4F8N3_PRUDU</name>
<accession>A0A5E4F8N3</accession>
<gene>
    <name evidence="2" type="ORF">ALMOND_2B014198</name>
</gene>
<feature type="compositionally biased region" description="Basic and acidic residues" evidence="1">
    <location>
        <begin position="1"/>
        <end position="11"/>
    </location>
</feature>
<evidence type="ECO:0000256" key="1">
    <source>
        <dbReference type="SAM" id="MobiDB-lite"/>
    </source>
</evidence>
<feature type="region of interest" description="Disordered" evidence="1">
    <location>
        <begin position="1"/>
        <end position="37"/>
    </location>
</feature>
<sequence>MQPVEDVHEVVESDTEVEEFGQQQQTQDEEEEEAQVQVEFPSIARSRPKRTIKPPQRYGWETDAIHYTLNMSEGDPTTFQEVIESSKWESWMGAMMDEMESLHQNSVWELFPKLKDRKVIGYKLVFMKKEEIHEKEPIRFKARLVANGGTMGHEGRVNGCENSVPPWRLRGRHLHESTTRDGKIIMLLLYVDDTLIAYQDMSKIRELKILLGKEFDMKDLDPA</sequence>
<proteinExistence type="predicted"/>
<dbReference type="EMBL" id="CABIKO010000058">
    <property type="protein sequence ID" value="VVA22118.1"/>
    <property type="molecule type" value="Genomic_DNA"/>
</dbReference>
<dbReference type="Proteomes" id="UP000327085">
    <property type="component" value="Chromosome 4"/>
</dbReference>
<dbReference type="InParanoid" id="A0A5E4F8N3"/>
<evidence type="ECO:0000313" key="2">
    <source>
        <dbReference type="EMBL" id="VVA22118.1"/>
    </source>
</evidence>
<organism evidence="2 3">
    <name type="scientific">Prunus dulcis</name>
    <name type="common">Almond</name>
    <name type="synonym">Amygdalus dulcis</name>
    <dbReference type="NCBI Taxonomy" id="3755"/>
    <lineage>
        <taxon>Eukaryota</taxon>
        <taxon>Viridiplantae</taxon>
        <taxon>Streptophyta</taxon>
        <taxon>Embryophyta</taxon>
        <taxon>Tracheophyta</taxon>
        <taxon>Spermatophyta</taxon>
        <taxon>Magnoliopsida</taxon>
        <taxon>eudicotyledons</taxon>
        <taxon>Gunneridae</taxon>
        <taxon>Pentapetalae</taxon>
        <taxon>rosids</taxon>
        <taxon>fabids</taxon>
        <taxon>Rosales</taxon>
        <taxon>Rosaceae</taxon>
        <taxon>Amygdaloideae</taxon>
        <taxon>Amygdaleae</taxon>
        <taxon>Prunus</taxon>
    </lineage>
</organism>